<feature type="compositionally biased region" description="Low complexity" evidence="1">
    <location>
        <begin position="16"/>
        <end position="28"/>
    </location>
</feature>
<keyword evidence="3" id="KW-1185">Reference proteome</keyword>
<name>K0STP0_THAOC</name>
<gene>
    <name evidence="2" type="ORF">THAOC_10459</name>
</gene>
<evidence type="ECO:0000313" key="2">
    <source>
        <dbReference type="EMBL" id="EJK68364.1"/>
    </source>
</evidence>
<feature type="compositionally biased region" description="Acidic residues" evidence="1">
    <location>
        <begin position="29"/>
        <end position="38"/>
    </location>
</feature>
<protein>
    <submittedName>
        <fullName evidence="2">Uncharacterized protein</fullName>
    </submittedName>
</protein>
<evidence type="ECO:0000313" key="3">
    <source>
        <dbReference type="Proteomes" id="UP000266841"/>
    </source>
</evidence>
<dbReference type="EMBL" id="AGNL01011479">
    <property type="protein sequence ID" value="EJK68364.1"/>
    <property type="molecule type" value="Genomic_DNA"/>
</dbReference>
<accession>K0STP0</accession>
<feature type="compositionally biased region" description="Basic and acidic residues" evidence="1">
    <location>
        <begin position="125"/>
        <end position="143"/>
    </location>
</feature>
<proteinExistence type="predicted"/>
<dbReference type="Proteomes" id="UP000266841">
    <property type="component" value="Unassembled WGS sequence"/>
</dbReference>
<feature type="region of interest" description="Disordered" evidence="1">
    <location>
        <begin position="121"/>
        <end position="143"/>
    </location>
</feature>
<sequence>MTLPPPRPAQLHLDIGPVVVDPEVGPVVETEEEDEREEEQQRVASGGTMTILEARTASGGPMTKIYEARSRSSRSKAGGVVTSKMKNIVDESKVSELGSISKHEPSSTASVRELLTNFFSRHSRPKEDVELNRKKTTDDRLSK</sequence>
<evidence type="ECO:0000256" key="1">
    <source>
        <dbReference type="SAM" id="MobiDB-lite"/>
    </source>
</evidence>
<feature type="non-terminal residue" evidence="2">
    <location>
        <position position="143"/>
    </location>
</feature>
<feature type="region of interest" description="Disordered" evidence="1">
    <location>
        <begin position="1"/>
        <end position="63"/>
    </location>
</feature>
<reference evidence="2 3" key="1">
    <citation type="journal article" date="2012" name="Genome Biol.">
        <title>Genome and low-iron response of an oceanic diatom adapted to chronic iron limitation.</title>
        <authorList>
            <person name="Lommer M."/>
            <person name="Specht M."/>
            <person name="Roy A.S."/>
            <person name="Kraemer L."/>
            <person name="Andreson R."/>
            <person name="Gutowska M.A."/>
            <person name="Wolf J."/>
            <person name="Bergner S.V."/>
            <person name="Schilhabel M.B."/>
            <person name="Klostermeier U.C."/>
            <person name="Beiko R.G."/>
            <person name="Rosenstiel P."/>
            <person name="Hippler M."/>
            <person name="Laroche J."/>
        </authorList>
    </citation>
    <scope>NUCLEOTIDE SEQUENCE [LARGE SCALE GENOMIC DNA]</scope>
    <source>
        <strain evidence="2 3">CCMP1005</strain>
    </source>
</reference>
<comment type="caution">
    <text evidence="2">The sequence shown here is derived from an EMBL/GenBank/DDBJ whole genome shotgun (WGS) entry which is preliminary data.</text>
</comment>
<dbReference type="AlphaFoldDB" id="K0STP0"/>
<organism evidence="2 3">
    <name type="scientific">Thalassiosira oceanica</name>
    <name type="common">Marine diatom</name>
    <dbReference type="NCBI Taxonomy" id="159749"/>
    <lineage>
        <taxon>Eukaryota</taxon>
        <taxon>Sar</taxon>
        <taxon>Stramenopiles</taxon>
        <taxon>Ochrophyta</taxon>
        <taxon>Bacillariophyta</taxon>
        <taxon>Coscinodiscophyceae</taxon>
        <taxon>Thalassiosirophycidae</taxon>
        <taxon>Thalassiosirales</taxon>
        <taxon>Thalassiosiraceae</taxon>
        <taxon>Thalassiosira</taxon>
    </lineage>
</organism>